<evidence type="ECO:0000256" key="4">
    <source>
        <dbReference type="ARBA" id="ARBA00023125"/>
    </source>
</evidence>
<dbReference type="PANTHER" id="PTHR43133:SF8">
    <property type="entry name" value="RNA POLYMERASE SIGMA FACTOR HI_1459-RELATED"/>
    <property type="match status" value="1"/>
</dbReference>
<accession>A0A2A5X0L4</accession>
<evidence type="ECO:0000256" key="3">
    <source>
        <dbReference type="ARBA" id="ARBA00023082"/>
    </source>
</evidence>
<dbReference type="InterPro" id="IPR014284">
    <property type="entry name" value="RNA_pol_sigma-70_dom"/>
</dbReference>
<organism evidence="8 9">
    <name type="scientific">OM182 bacterium MED-G24</name>
    <dbReference type="NCBI Taxonomy" id="1986255"/>
    <lineage>
        <taxon>Bacteria</taxon>
        <taxon>Pseudomonadati</taxon>
        <taxon>Pseudomonadota</taxon>
        <taxon>Gammaproteobacteria</taxon>
        <taxon>OMG group</taxon>
        <taxon>OM182 clade</taxon>
    </lineage>
</organism>
<dbReference type="Pfam" id="PF08281">
    <property type="entry name" value="Sigma70_r4_2"/>
    <property type="match status" value="1"/>
</dbReference>
<comment type="caution">
    <text evidence="8">The sequence shown here is derived from an EMBL/GenBank/DDBJ whole genome shotgun (WGS) entry which is preliminary data.</text>
</comment>
<dbReference type="GO" id="GO:0016987">
    <property type="term" value="F:sigma factor activity"/>
    <property type="evidence" value="ECO:0007669"/>
    <property type="project" value="UniProtKB-KW"/>
</dbReference>
<dbReference type="Gene3D" id="1.10.10.10">
    <property type="entry name" value="Winged helix-like DNA-binding domain superfamily/Winged helix DNA-binding domain"/>
    <property type="match status" value="1"/>
</dbReference>
<dbReference type="SUPFAM" id="SSF88659">
    <property type="entry name" value="Sigma3 and sigma4 domains of RNA polymerase sigma factors"/>
    <property type="match status" value="1"/>
</dbReference>
<dbReference type="Gene3D" id="1.10.1740.10">
    <property type="match status" value="1"/>
</dbReference>
<keyword evidence="3" id="KW-0731">Sigma factor</keyword>
<dbReference type="InterPro" id="IPR039425">
    <property type="entry name" value="RNA_pol_sigma-70-like"/>
</dbReference>
<evidence type="ECO:0000256" key="2">
    <source>
        <dbReference type="ARBA" id="ARBA00023015"/>
    </source>
</evidence>
<feature type="domain" description="RNA polymerase sigma-70 region 2" evidence="6">
    <location>
        <begin position="28"/>
        <end position="95"/>
    </location>
</feature>
<dbReference type="GO" id="GO:0006352">
    <property type="term" value="P:DNA-templated transcription initiation"/>
    <property type="evidence" value="ECO:0007669"/>
    <property type="project" value="InterPro"/>
</dbReference>
<dbReference type="GO" id="GO:0003677">
    <property type="term" value="F:DNA binding"/>
    <property type="evidence" value="ECO:0007669"/>
    <property type="project" value="UniProtKB-KW"/>
</dbReference>
<dbReference type="InterPro" id="IPR036388">
    <property type="entry name" value="WH-like_DNA-bd_sf"/>
</dbReference>
<keyword evidence="5" id="KW-0804">Transcription</keyword>
<keyword evidence="2" id="KW-0805">Transcription regulation</keyword>
<evidence type="ECO:0000259" key="6">
    <source>
        <dbReference type="Pfam" id="PF04542"/>
    </source>
</evidence>
<name>A0A2A5X0L4_9GAMM</name>
<dbReference type="Pfam" id="PF04542">
    <property type="entry name" value="Sigma70_r2"/>
    <property type="match status" value="1"/>
</dbReference>
<dbReference type="SUPFAM" id="SSF88946">
    <property type="entry name" value="Sigma2 domain of RNA polymerase sigma factors"/>
    <property type="match status" value="1"/>
</dbReference>
<evidence type="ECO:0000313" key="9">
    <source>
        <dbReference type="Proteomes" id="UP000219327"/>
    </source>
</evidence>
<dbReference type="InterPro" id="IPR013325">
    <property type="entry name" value="RNA_pol_sigma_r2"/>
</dbReference>
<keyword evidence="4" id="KW-0238">DNA-binding</keyword>
<dbReference type="CDD" id="cd06171">
    <property type="entry name" value="Sigma70_r4"/>
    <property type="match status" value="1"/>
</dbReference>
<protein>
    <submittedName>
        <fullName evidence="8">RNA polymerase</fullName>
    </submittedName>
</protein>
<feature type="domain" description="RNA polymerase sigma factor 70 region 4 type 2" evidence="7">
    <location>
        <begin position="129"/>
        <end position="181"/>
    </location>
</feature>
<sequence length="190" mass="21565">MDRDQEATLMQKIARSGEDAPSAFAEVVDAYLAPLLSYCRRMMNQSIDADDMVQEVFAKVWTDAGRFNPETARLTTWLHQIAHNLCIDYFRKHSRVIEEDPTDQDSIINEGQETDDTPDERLRADITSDQVRLALDLLPERQRSALLLCYHQGLSNRDTAAILDVKVAALESLLARARRALKQNLEGVHV</sequence>
<proteinExistence type="inferred from homology"/>
<evidence type="ECO:0000313" key="8">
    <source>
        <dbReference type="EMBL" id="PDH41944.1"/>
    </source>
</evidence>
<dbReference type="InterPro" id="IPR007627">
    <property type="entry name" value="RNA_pol_sigma70_r2"/>
</dbReference>
<reference evidence="8 9" key="1">
    <citation type="submission" date="2017-08" db="EMBL/GenBank/DDBJ databases">
        <title>Fine stratification of microbial communities through a metagenomic profile of the photic zone.</title>
        <authorList>
            <person name="Haro-Moreno J.M."/>
            <person name="Lopez-Perez M."/>
            <person name="De La Torre J."/>
            <person name="Picazo A."/>
            <person name="Camacho A."/>
            <person name="Rodriguez-Valera F."/>
        </authorList>
    </citation>
    <scope>NUCLEOTIDE SEQUENCE [LARGE SCALE GENOMIC DNA]</scope>
    <source>
        <strain evidence="8">MED-G24</strain>
    </source>
</reference>
<dbReference type="AlphaFoldDB" id="A0A2A5X0L4"/>
<evidence type="ECO:0000256" key="5">
    <source>
        <dbReference type="ARBA" id="ARBA00023163"/>
    </source>
</evidence>
<dbReference type="InterPro" id="IPR013324">
    <property type="entry name" value="RNA_pol_sigma_r3/r4-like"/>
</dbReference>
<comment type="similarity">
    <text evidence="1">Belongs to the sigma-70 factor family. ECF subfamily.</text>
</comment>
<dbReference type="EMBL" id="NTKD01000002">
    <property type="protein sequence ID" value="PDH41944.1"/>
    <property type="molecule type" value="Genomic_DNA"/>
</dbReference>
<evidence type="ECO:0000256" key="1">
    <source>
        <dbReference type="ARBA" id="ARBA00010641"/>
    </source>
</evidence>
<dbReference type="NCBIfam" id="TIGR02937">
    <property type="entry name" value="sigma70-ECF"/>
    <property type="match status" value="1"/>
</dbReference>
<dbReference type="PANTHER" id="PTHR43133">
    <property type="entry name" value="RNA POLYMERASE ECF-TYPE SIGMA FACTO"/>
    <property type="match status" value="1"/>
</dbReference>
<gene>
    <name evidence="8" type="ORF">CNE99_01030</name>
</gene>
<evidence type="ECO:0000259" key="7">
    <source>
        <dbReference type="Pfam" id="PF08281"/>
    </source>
</evidence>
<dbReference type="Proteomes" id="UP000219327">
    <property type="component" value="Unassembled WGS sequence"/>
</dbReference>
<dbReference type="InterPro" id="IPR013249">
    <property type="entry name" value="RNA_pol_sigma70_r4_t2"/>
</dbReference>